<dbReference type="Proteomes" id="UP000663874">
    <property type="component" value="Unassembled WGS sequence"/>
</dbReference>
<name>A0A820FRS7_9BILA</name>
<evidence type="ECO:0000313" key="3">
    <source>
        <dbReference type="EMBL" id="CAF4266009.1"/>
    </source>
</evidence>
<feature type="compositionally biased region" description="Polar residues" evidence="1">
    <location>
        <begin position="89"/>
        <end position="99"/>
    </location>
</feature>
<evidence type="ECO:0000256" key="1">
    <source>
        <dbReference type="SAM" id="MobiDB-lite"/>
    </source>
</evidence>
<protein>
    <submittedName>
        <fullName evidence="3">Uncharacterized protein</fullName>
    </submittedName>
</protein>
<sequence length="294" mass="33274">GEVEADILRVQGIRNARCLIRSKKLLDILKLDCPEIDALKPDACFQCKGGDFIIKQGVKLNLDNLFDALKEKDEKYRKKNYQQQRQQKLPNTVLSSPTPITDADNSNNSTTQTFETETTTTSSSTSSLGDANTTNSSSFVSKFSSVNDHIKFINDLIEKFSRKTFTSMVLKENEHYQLTVTGDDQTMKAVIKCQCGSKLMLPIRSDPYRFILSNFYAHLTTSTCPMVHRILKEEKKSRNKELEGQSIVKPVAQPWTIVSNDNNSDLVKQAKRKHDHNNSLTTKSSTKTTKKQKK</sequence>
<feature type="non-terminal residue" evidence="3">
    <location>
        <position position="1"/>
    </location>
</feature>
<dbReference type="Proteomes" id="UP000663889">
    <property type="component" value="Unassembled WGS sequence"/>
</dbReference>
<organism evidence="3 4">
    <name type="scientific">Rotaria sordida</name>
    <dbReference type="NCBI Taxonomy" id="392033"/>
    <lineage>
        <taxon>Eukaryota</taxon>
        <taxon>Metazoa</taxon>
        <taxon>Spiralia</taxon>
        <taxon>Gnathifera</taxon>
        <taxon>Rotifera</taxon>
        <taxon>Eurotatoria</taxon>
        <taxon>Bdelloidea</taxon>
        <taxon>Philodinida</taxon>
        <taxon>Philodinidae</taxon>
        <taxon>Rotaria</taxon>
    </lineage>
</organism>
<accession>A0A820FRS7</accession>
<feature type="region of interest" description="Disordered" evidence="1">
    <location>
        <begin position="258"/>
        <end position="294"/>
    </location>
</feature>
<feature type="compositionally biased region" description="Low complexity" evidence="1">
    <location>
        <begin position="105"/>
        <end position="127"/>
    </location>
</feature>
<feature type="region of interest" description="Disordered" evidence="1">
    <location>
        <begin position="77"/>
        <end position="132"/>
    </location>
</feature>
<dbReference type="EMBL" id="CAJOBE010025003">
    <property type="protein sequence ID" value="CAF4266009.1"/>
    <property type="molecule type" value="Genomic_DNA"/>
</dbReference>
<proteinExistence type="predicted"/>
<evidence type="ECO:0000313" key="4">
    <source>
        <dbReference type="Proteomes" id="UP000663874"/>
    </source>
</evidence>
<evidence type="ECO:0000313" key="2">
    <source>
        <dbReference type="EMBL" id="CAF1557813.1"/>
    </source>
</evidence>
<comment type="caution">
    <text evidence="3">The sequence shown here is derived from an EMBL/GenBank/DDBJ whole genome shotgun (WGS) entry which is preliminary data.</text>
</comment>
<reference evidence="3" key="1">
    <citation type="submission" date="2021-02" db="EMBL/GenBank/DDBJ databases">
        <authorList>
            <person name="Nowell W R."/>
        </authorList>
    </citation>
    <scope>NUCLEOTIDE SEQUENCE</scope>
</reference>
<dbReference type="AlphaFoldDB" id="A0A820FRS7"/>
<dbReference type="EMBL" id="CAJNOU010011573">
    <property type="protein sequence ID" value="CAF1557813.1"/>
    <property type="molecule type" value="Genomic_DNA"/>
</dbReference>
<gene>
    <name evidence="3" type="ORF">FNK824_LOCUS39282</name>
    <name evidence="2" type="ORF">SEV965_LOCUS39014</name>
</gene>